<dbReference type="CDD" id="cd09889">
    <property type="entry name" value="NGN_Bact_2"/>
    <property type="match status" value="1"/>
</dbReference>
<evidence type="ECO:0000313" key="6">
    <source>
        <dbReference type="EMBL" id="MZH56142.1"/>
    </source>
</evidence>
<reference evidence="6" key="2">
    <citation type="journal article" date="2019" name="Nat. Med.">
        <title>A library of human gut bacterial isolates paired with longitudinal multiomics data enables mechanistic microbiome research.</title>
        <authorList>
            <person name="Poyet M."/>
            <person name="Groussin M."/>
            <person name="Gibbons S.M."/>
            <person name="Avila-Pacheco J."/>
            <person name="Jiang X."/>
            <person name="Kearney S.M."/>
            <person name="Perrotta A.R."/>
            <person name="Berdy B."/>
            <person name="Zhao S."/>
            <person name="Lieberman T.D."/>
            <person name="Swanson P.K."/>
            <person name="Smith M."/>
            <person name="Roesemann S."/>
            <person name="Alexander J.E."/>
            <person name="Rich S.A."/>
            <person name="Livny J."/>
            <person name="Vlamakis H."/>
            <person name="Clish C."/>
            <person name="Bullock K."/>
            <person name="Deik A."/>
            <person name="Scott J."/>
            <person name="Pierce K.A."/>
            <person name="Xavier R.J."/>
            <person name="Alm E.J."/>
        </authorList>
    </citation>
    <scope>NUCLEOTIDE SEQUENCE</scope>
    <source>
        <strain evidence="6">BIOML-A12</strain>
    </source>
</reference>
<protein>
    <submittedName>
        <fullName evidence="6">Antiterminator LoaP</fullName>
    </submittedName>
    <submittedName>
        <fullName evidence="5">Transcription antiterminator</fullName>
    </submittedName>
</protein>
<proteinExistence type="predicted"/>
<feature type="domain" description="NusG-like N-terminal" evidence="4">
    <location>
        <begin position="1"/>
        <end position="100"/>
    </location>
</feature>
<keyword evidence="2" id="KW-0805">Transcription regulation</keyword>
<dbReference type="GO" id="GO:0006354">
    <property type="term" value="P:DNA-templated transcription elongation"/>
    <property type="evidence" value="ECO:0007669"/>
    <property type="project" value="InterPro"/>
</dbReference>
<dbReference type="InterPro" id="IPR014722">
    <property type="entry name" value="Rib_uL2_dom2"/>
</dbReference>
<dbReference type="InterPro" id="IPR043425">
    <property type="entry name" value="NusG-like"/>
</dbReference>
<dbReference type="PANTHER" id="PTHR30265:SF4">
    <property type="entry name" value="KOW MOTIF FAMILY PROTEIN, EXPRESSED"/>
    <property type="match status" value="1"/>
</dbReference>
<dbReference type="InterPro" id="IPR006645">
    <property type="entry name" value="NGN-like_dom"/>
</dbReference>
<dbReference type="Gene3D" id="3.30.70.940">
    <property type="entry name" value="NusG, N-terminal domain"/>
    <property type="match status" value="1"/>
</dbReference>
<dbReference type="InterPro" id="IPR047663">
    <property type="entry name" value="Transcription_antiterm_LoaP"/>
</dbReference>
<reference evidence="5 7" key="1">
    <citation type="submission" date="2014-08" db="EMBL/GenBank/DDBJ databases">
        <title>Clostridium innocuum, an unnegligible vancomycin-resistant pathogen causing extra-intestinal infections.</title>
        <authorList>
            <person name="Feng Y."/>
            <person name="Chiu C.-H."/>
        </authorList>
    </citation>
    <scope>NUCLEOTIDE SEQUENCE [LARGE SCALE GENOMIC DNA]</scope>
    <source>
        <strain evidence="5 7">AN88</strain>
    </source>
</reference>
<evidence type="ECO:0000313" key="5">
    <source>
        <dbReference type="EMBL" id="KGJ54867.1"/>
    </source>
</evidence>
<keyword evidence="3" id="KW-0804">Transcription</keyword>
<gene>
    <name evidence="6" type="primary">loaP</name>
    <name evidence="5" type="ORF">CIAN88_01245</name>
    <name evidence="6" type="ORF">GT664_10330</name>
</gene>
<comment type="caution">
    <text evidence="5">The sequence shown here is derived from an EMBL/GenBank/DDBJ whole genome shotgun (WGS) entry which is preliminary data.</text>
</comment>
<dbReference type="CDD" id="cd06091">
    <property type="entry name" value="KOW_NusG"/>
    <property type="match status" value="1"/>
</dbReference>
<dbReference type="NCBIfam" id="NF033641">
    <property type="entry name" value="antiterm_LoaP"/>
    <property type="match status" value="1"/>
</dbReference>
<dbReference type="RefSeq" id="WP_022300558.1">
    <property type="nucleotide sequence ID" value="NZ_CAEUHQ010000001.1"/>
</dbReference>
<evidence type="ECO:0000256" key="1">
    <source>
        <dbReference type="ARBA" id="ARBA00022814"/>
    </source>
</evidence>
<dbReference type="Proteomes" id="UP000604383">
    <property type="component" value="Unassembled WGS sequence"/>
</dbReference>
<keyword evidence="1" id="KW-0889">Transcription antitermination</keyword>
<sequence>MKWYVGQVRSGHERKIVEKCRTMISKDVLQDCFIPEYIRKKKYMGSWHDVKDILFKGYIFMITDQIDQLNIELKKIPDFVKVIGKKKADIFPLNEEEVAFMKSFGKENHVVEMSTGFIQGEQIFITEGPLQGKEGQIIRIDRHKRVAYLQLSMFNKETTTKVGLEIISKC</sequence>
<dbReference type="EMBL" id="JQIF01000006">
    <property type="protein sequence ID" value="KGJ54867.1"/>
    <property type="molecule type" value="Genomic_DNA"/>
</dbReference>
<evidence type="ECO:0000256" key="3">
    <source>
        <dbReference type="ARBA" id="ARBA00023163"/>
    </source>
</evidence>
<evidence type="ECO:0000259" key="4">
    <source>
        <dbReference type="Pfam" id="PF02357"/>
    </source>
</evidence>
<dbReference type="PANTHER" id="PTHR30265">
    <property type="entry name" value="RHO-INTERACTING TRANSCRIPTION TERMINATION FACTOR NUSG"/>
    <property type="match status" value="1"/>
</dbReference>
<dbReference type="InterPro" id="IPR008991">
    <property type="entry name" value="Translation_prot_SH3-like_sf"/>
</dbReference>
<dbReference type="EMBL" id="WWTN01000015">
    <property type="protein sequence ID" value="MZH56142.1"/>
    <property type="molecule type" value="Genomic_DNA"/>
</dbReference>
<accession>A0A099ICL2</accession>
<dbReference type="Gene3D" id="2.30.30.30">
    <property type="match status" value="1"/>
</dbReference>
<dbReference type="SUPFAM" id="SSF82679">
    <property type="entry name" value="N-utilization substance G protein NusG, N-terminal domain"/>
    <property type="match status" value="1"/>
</dbReference>
<organism evidence="5 7">
    <name type="scientific">Clostridium innocuum</name>
    <dbReference type="NCBI Taxonomy" id="1522"/>
    <lineage>
        <taxon>Bacteria</taxon>
        <taxon>Bacillati</taxon>
        <taxon>Bacillota</taxon>
        <taxon>Clostridia</taxon>
        <taxon>Eubacteriales</taxon>
        <taxon>Clostridiaceae</taxon>
        <taxon>Clostridium</taxon>
    </lineage>
</organism>
<dbReference type="AlphaFoldDB" id="A0A099ICL2"/>
<dbReference type="InterPro" id="IPR036735">
    <property type="entry name" value="NGN_dom_sf"/>
</dbReference>
<name>A0A099ICL2_CLOIN</name>
<dbReference type="GO" id="GO:0031564">
    <property type="term" value="P:transcription antitermination"/>
    <property type="evidence" value="ECO:0007669"/>
    <property type="project" value="UniProtKB-KW"/>
</dbReference>
<evidence type="ECO:0000313" key="7">
    <source>
        <dbReference type="Proteomes" id="UP000030008"/>
    </source>
</evidence>
<dbReference type="Proteomes" id="UP000030008">
    <property type="component" value="Unassembled WGS sequence"/>
</dbReference>
<evidence type="ECO:0000256" key="2">
    <source>
        <dbReference type="ARBA" id="ARBA00023015"/>
    </source>
</evidence>
<dbReference type="SUPFAM" id="SSF50104">
    <property type="entry name" value="Translation proteins SH3-like domain"/>
    <property type="match status" value="1"/>
</dbReference>
<dbReference type="Pfam" id="PF02357">
    <property type="entry name" value="NusG"/>
    <property type="match status" value="1"/>
</dbReference>